<accession>A0ACC2J6S0</accession>
<keyword evidence="2" id="KW-1185">Reference proteome</keyword>
<comment type="caution">
    <text evidence="1">The sequence shown here is derived from an EMBL/GenBank/DDBJ whole genome shotgun (WGS) entry which is preliminary data.</text>
</comment>
<name>A0ACC2J6S0_9PEZI</name>
<dbReference type="Proteomes" id="UP001153334">
    <property type="component" value="Unassembled WGS sequence"/>
</dbReference>
<proteinExistence type="predicted"/>
<protein>
    <submittedName>
        <fullName evidence="1">Uncharacterized protein</fullName>
    </submittedName>
</protein>
<evidence type="ECO:0000313" key="1">
    <source>
        <dbReference type="EMBL" id="KAJ8123012.1"/>
    </source>
</evidence>
<gene>
    <name evidence="1" type="ORF">ONZ43_g938</name>
</gene>
<organism evidence="1 2">
    <name type="scientific">Nemania bipapillata</name>
    <dbReference type="NCBI Taxonomy" id="110536"/>
    <lineage>
        <taxon>Eukaryota</taxon>
        <taxon>Fungi</taxon>
        <taxon>Dikarya</taxon>
        <taxon>Ascomycota</taxon>
        <taxon>Pezizomycotina</taxon>
        <taxon>Sordariomycetes</taxon>
        <taxon>Xylariomycetidae</taxon>
        <taxon>Xylariales</taxon>
        <taxon>Xylariaceae</taxon>
        <taxon>Nemania</taxon>
    </lineage>
</organism>
<sequence>MAYRILKRKWPSTAAMWIMIIVELALTVTLLVLTALAQPDTYRTKLWKAGYELGFNSNPSLIAFAYSNGKAPPKIPFVWSRTLTDYNVAVAIISLFFLITRLIAFIMEFWFPIIALPINIAFVGLYAASLGGQAGPDYLDPTHPSRVAWYVAKPCSVAKNEQIQSYCTSAKGTFAAFSLMFVVTLVNLGLTIWALLPNERDKRDWDSDDEDDDEPLGAGAGENRKGSSWEMHSMPSTPRTGLMPYTPRTTAFNTLDRKNPARDASDGIAAVRVEPAHDRLASVLEAGHAEAVRADRARDRVAGA</sequence>
<dbReference type="EMBL" id="JAPESX010000138">
    <property type="protein sequence ID" value="KAJ8123012.1"/>
    <property type="molecule type" value="Genomic_DNA"/>
</dbReference>
<evidence type="ECO:0000313" key="2">
    <source>
        <dbReference type="Proteomes" id="UP001153334"/>
    </source>
</evidence>
<reference evidence="1" key="1">
    <citation type="submission" date="2022-11" db="EMBL/GenBank/DDBJ databases">
        <title>Genome Sequence of Nemania bipapillata.</title>
        <authorList>
            <person name="Buettner E."/>
        </authorList>
    </citation>
    <scope>NUCLEOTIDE SEQUENCE</scope>
    <source>
        <strain evidence="1">CP14</strain>
    </source>
</reference>